<protein>
    <submittedName>
        <fullName evidence="1">Uncharacterized protein</fullName>
    </submittedName>
</protein>
<evidence type="ECO:0000313" key="1">
    <source>
        <dbReference type="EMBL" id="TNN55120.1"/>
    </source>
</evidence>
<sequence>MSGFGLGMVVVLWHNPVADFVQVHFAIFVQVSEVPIQISSFKPPLITREHLLEAKLRGLAVHHDRAQKRSTHEAVDVHQSEGMKLQIPTGFKQAFNSAQ</sequence>
<accession>A0A4Z2GPG7</accession>
<evidence type="ECO:0000313" key="2">
    <source>
        <dbReference type="Proteomes" id="UP000314294"/>
    </source>
</evidence>
<dbReference type="AlphaFoldDB" id="A0A4Z2GPG7"/>
<gene>
    <name evidence="1" type="ORF">EYF80_034644</name>
</gene>
<keyword evidence="2" id="KW-1185">Reference proteome</keyword>
<reference evidence="1 2" key="1">
    <citation type="submission" date="2019-03" db="EMBL/GenBank/DDBJ databases">
        <title>First draft genome of Liparis tanakae, snailfish: a comprehensive survey of snailfish specific genes.</title>
        <authorList>
            <person name="Kim W."/>
            <person name="Song I."/>
            <person name="Jeong J.-H."/>
            <person name="Kim D."/>
            <person name="Kim S."/>
            <person name="Ryu S."/>
            <person name="Song J.Y."/>
            <person name="Lee S.K."/>
        </authorList>
    </citation>
    <scope>NUCLEOTIDE SEQUENCE [LARGE SCALE GENOMIC DNA]</scope>
    <source>
        <tissue evidence="1">Muscle</tissue>
    </source>
</reference>
<organism evidence="1 2">
    <name type="scientific">Liparis tanakae</name>
    <name type="common">Tanaka's snailfish</name>
    <dbReference type="NCBI Taxonomy" id="230148"/>
    <lineage>
        <taxon>Eukaryota</taxon>
        <taxon>Metazoa</taxon>
        <taxon>Chordata</taxon>
        <taxon>Craniata</taxon>
        <taxon>Vertebrata</taxon>
        <taxon>Euteleostomi</taxon>
        <taxon>Actinopterygii</taxon>
        <taxon>Neopterygii</taxon>
        <taxon>Teleostei</taxon>
        <taxon>Neoteleostei</taxon>
        <taxon>Acanthomorphata</taxon>
        <taxon>Eupercaria</taxon>
        <taxon>Perciformes</taxon>
        <taxon>Cottioidei</taxon>
        <taxon>Cottales</taxon>
        <taxon>Liparidae</taxon>
        <taxon>Liparis</taxon>
    </lineage>
</organism>
<dbReference type="EMBL" id="SRLO01000464">
    <property type="protein sequence ID" value="TNN55120.1"/>
    <property type="molecule type" value="Genomic_DNA"/>
</dbReference>
<comment type="caution">
    <text evidence="1">The sequence shown here is derived from an EMBL/GenBank/DDBJ whole genome shotgun (WGS) entry which is preliminary data.</text>
</comment>
<dbReference type="Proteomes" id="UP000314294">
    <property type="component" value="Unassembled WGS sequence"/>
</dbReference>
<proteinExistence type="predicted"/>
<name>A0A4Z2GPG7_9TELE</name>